<sequence>MTRQIVLRKPCNSFNQICFLRQMHDFYKDATICCDLEKNHGDFVSINAHTTCRKEENKIRVCLVYSLKHNFAANDR</sequence>
<dbReference type="EMBL" id="CP097505">
    <property type="protein sequence ID" value="URD93464.1"/>
    <property type="molecule type" value="Genomic_DNA"/>
</dbReference>
<keyword evidence="2" id="KW-1185">Reference proteome</keyword>
<accession>A0A9E7JUZ4</accession>
<gene>
    <name evidence="1" type="ORF">MUK42_25739</name>
</gene>
<dbReference type="Proteomes" id="UP001055439">
    <property type="component" value="Chromosome 3"/>
</dbReference>
<protein>
    <submittedName>
        <fullName evidence="1">Uncharacterized protein</fullName>
    </submittedName>
</protein>
<proteinExistence type="predicted"/>
<reference evidence="1" key="1">
    <citation type="submission" date="2022-05" db="EMBL/GenBank/DDBJ databases">
        <title>The Musa troglodytarum L. genome provides insights into the mechanism of non-climacteric behaviour and enrichment of carotenoids.</title>
        <authorList>
            <person name="Wang J."/>
        </authorList>
    </citation>
    <scope>NUCLEOTIDE SEQUENCE</scope>
    <source>
        <tissue evidence="1">Leaf</tissue>
    </source>
</reference>
<dbReference type="AlphaFoldDB" id="A0A9E7JUZ4"/>
<evidence type="ECO:0000313" key="1">
    <source>
        <dbReference type="EMBL" id="URD93464.1"/>
    </source>
</evidence>
<name>A0A9E7JUZ4_9LILI</name>
<evidence type="ECO:0000313" key="2">
    <source>
        <dbReference type="Proteomes" id="UP001055439"/>
    </source>
</evidence>
<organism evidence="1 2">
    <name type="scientific">Musa troglodytarum</name>
    <name type="common">fe'i banana</name>
    <dbReference type="NCBI Taxonomy" id="320322"/>
    <lineage>
        <taxon>Eukaryota</taxon>
        <taxon>Viridiplantae</taxon>
        <taxon>Streptophyta</taxon>
        <taxon>Embryophyta</taxon>
        <taxon>Tracheophyta</taxon>
        <taxon>Spermatophyta</taxon>
        <taxon>Magnoliopsida</taxon>
        <taxon>Liliopsida</taxon>
        <taxon>Zingiberales</taxon>
        <taxon>Musaceae</taxon>
        <taxon>Musa</taxon>
    </lineage>
</organism>